<keyword evidence="3" id="KW-1185">Reference proteome</keyword>
<accession>A0AAN2BKB9</accession>
<dbReference type="AlphaFoldDB" id="A0AAN2BKB9"/>
<feature type="transmembrane region" description="Helical" evidence="1">
    <location>
        <begin position="27"/>
        <end position="47"/>
    </location>
</feature>
<keyword evidence="1" id="KW-0472">Membrane</keyword>
<dbReference type="RefSeq" id="WP_236981827.1">
    <property type="nucleotide sequence ID" value="NZ_AP023086.1"/>
</dbReference>
<feature type="transmembrane region" description="Helical" evidence="1">
    <location>
        <begin position="101"/>
        <end position="119"/>
    </location>
</feature>
<feature type="transmembrane region" description="Helical" evidence="1">
    <location>
        <begin position="54"/>
        <end position="74"/>
    </location>
</feature>
<gene>
    <name evidence="2" type="ORF">MARGE09_P2065</name>
</gene>
<protein>
    <submittedName>
        <fullName evidence="2">Uncharacterized protein</fullName>
    </submittedName>
</protein>
<evidence type="ECO:0000313" key="3">
    <source>
        <dbReference type="Proteomes" id="UP001320119"/>
    </source>
</evidence>
<dbReference type="EMBL" id="AP023086">
    <property type="protein sequence ID" value="BCD97864.1"/>
    <property type="molecule type" value="Genomic_DNA"/>
</dbReference>
<evidence type="ECO:0000256" key="1">
    <source>
        <dbReference type="SAM" id="Phobius"/>
    </source>
</evidence>
<keyword evidence="1" id="KW-1133">Transmembrane helix</keyword>
<reference evidence="2 3" key="1">
    <citation type="journal article" date="2022" name="IScience">
        <title>An ultrasensitive nanofiber-based assay for enzymatic hydrolysis and deep-sea microbial degradation of cellulose.</title>
        <authorList>
            <person name="Tsudome M."/>
            <person name="Tachioka M."/>
            <person name="Miyazaki M."/>
            <person name="Uchimura K."/>
            <person name="Tsuda M."/>
            <person name="Takaki Y."/>
            <person name="Deguchi S."/>
        </authorList>
    </citation>
    <scope>NUCLEOTIDE SEQUENCE [LARGE SCALE GENOMIC DNA]</scope>
    <source>
        <strain evidence="2 3">GE09</strain>
    </source>
</reference>
<dbReference type="KEGG" id="marq:MARGE09_P2065"/>
<organism evidence="2 3">
    <name type="scientific">Marinagarivorans cellulosilyticus</name>
    <dbReference type="NCBI Taxonomy" id="2721545"/>
    <lineage>
        <taxon>Bacteria</taxon>
        <taxon>Pseudomonadati</taxon>
        <taxon>Pseudomonadota</taxon>
        <taxon>Gammaproteobacteria</taxon>
        <taxon>Cellvibrionales</taxon>
        <taxon>Cellvibrionaceae</taxon>
        <taxon>Marinagarivorans</taxon>
    </lineage>
</organism>
<proteinExistence type="predicted"/>
<name>A0AAN2BKB9_9GAMM</name>
<dbReference type="Proteomes" id="UP001320119">
    <property type="component" value="Chromosome"/>
</dbReference>
<evidence type="ECO:0000313" key="2">
    <source>
        <dbReference type="EMBL" id="BCD97864.1"/>
    </source>
</evidence>
<sequence length="128" mass="14027">MMWLLYVAVIAVVITVSNHMPAVVLSLYLMIFAIVVPAYCIILTVSIITGSEGWSIIVIVFSNVVSTVAFNFIASNPEITGAFNAGTFRQLGFIWPSWSESFFVVVGVITLIVITVSIVKGWGKEDFF</sequence>
<keyword evidence="1" id="KW-0812">Transmembrane</keyword>